<accession>A0A0C2N243</accession>
<protein>
    <recommendedName>
        <fullName evidence="1">Superoxide dismutase [Cu-Zn]</fullName>
        <ecNumber evidence="1">1.15.1.1</ecNumber>
    </recommendedName>
</protein>
<dbReference type="Proteomes" id="UP000031668">
    <property type="component" value="Unassembled WGS sequence"/>
</dbReference>
<comment type="caution">
    <text evidence="3">The sequence shown here is derived from an EMBL/GenBank/DDBJ whole genome shotgun (WGS) entry which is preliminary data.</text>
</comment>
<dbReference type="EC" id="1.15.1.1" evidence="1"/>
<comment type="cofactor">
    <cofactor evidence="1">
        <name>Zn(2+)</name>
        <dbReference type="ChEBI" id="CHEBI:29105"/>
    </cofactor>
    <text evidence="1">Binds 1 zinc ion per subunit.</text>
</comment>
<keyword evidence="1" id="KW-0862">Zinc</keyword>
<dbReference type="Pfam" id="PF00080">
    <property type="entry name" value="Sod_Cu"/>
    <property type="match status" value="1"/>
</dbReference>
<comment type="function">
    <text evidence="1">Destroys radicals which are normally produced within the cells and which are toxic to biological systems.</text>
</comment>
<comment type="catalytic activity">
    <reaction evidence="1">
        <text>2 superoxide + 2 H(+) = H2O2 + O2</text>
        <dbReference type="Rhea" id="RHEA:20696"/>
        <dbReference type="ChEBI" id="CHEBI:15378"/>
        <dbReference type="ChEBI" id="CHEBI:15379"/>
        <dbReference type="ChEBI" id="CHEBI:16240"/>
        <dbReference type="ChEBI" id="CHEBI:18421"/>
        <dbReference type="EC" id="1.15.1.1"/>
    </reaction>
</comment>
<dbReference type="SUPFAM" id="SSF49329">
    <property type="entry name" value="Cu,Zn superoxide dismutase-like"/>
    <property type="match status" value="1"/>
</dbReference>
<keyword evidence="1" id="KW-0560">Oxidoreductase</keyword>
<dbReference type="PROSITE" id="PS00087">
    <property type="entry name" value="SOD_CU_ZN_1"/>
    <property type="match status" value="1"/>
</dbReference>
<dbReference type="OrthoDB" id="2015551at2759"/>
<dbReference type="Gene3D" id="2.60.40.200">
    <property type="entry name" value="Superoxide dismutase, copper/zinc binding domain"/>
    <property type="match status" value="1"/>
</dbReference>
<dbReference type="PANTHER" id="PTHR10003">
    <property type="entry name" value="SUPEROXIDE DISMUTASE CU-ZN -RELATED"/>
    <property type="match status" value="1"/>
</dbReference>
<dbReference type="PRINTS" id="PR00068">
    <property type="entry name" value="CUZNDISMTASE"/>
</dbReference>
<dbReference type="GO" id="GO:0004784">
    <property type="term" value="F:superoxide dismutase activity"/>
    <property type="evidence" value="ECO:0007669"/>
    <property type="project" value="UniProtKB-EC"/>
</dbReference>
<dbReference type="InterPro" id="IPR001424">
    <property type="entry name" value="SOD_Cu_Zn_dom"/>
</dbReference>
<dbReference type="AlphaFoldDB" id="A0A0C2N243"/>
<keyword evidence="1" id="KW-0186">Copper</keyword>
<evidence type="ECO:0000256" key="1">
    <source>
        <dbReference type="RuleBase" id="RU000393"/>
    </source>
</evidence>
<dbReference type="EMBL" id="JWZT01002990">
    <property type="protein sequence ID" value="KII67957.1"/>
    <property type="molecule type" value="Genomic_DNA"/>
</dbReference>
<dbReference type="PROSITE" id="PS00332">
    <property type="entry name" value="SOD_CU_ZN_2"/>
    <property type="match status" value="1"/>
</dbReference>
<name>A0A0C2N243_THEKT</name>
<keyword evidence="4" id="KW-1185">Reference proteome</keyword>
<evidence type="ECO:0000313" key="4">
    <source>
        <dbReference type="Proteomes" id="UP000031668"/>
    </source>
</evidence>
<dbReference type="OMA" id="RESENCA"/>
<dbReference type="InterPro" id="IPR024134">
    <property type="entry name" value="SOD_Cu/Zn_/chaperone"/>
</dbReference>
<sequence>MNFIQKEPRCAVATISSGAVTGNVWFYQAGPASFISLFSVLVFSNTGCSRHGFHIHEFGDLTIGCISAGSHYNPCRKTHGGIDTKIRHAGDLGNIDVDHQGRSKICLTLPFGLTLYGGRSIIGRSIIVHERVDDLGKGSSPESKTTGNSGGRIGCAVIGIAKCDPKVLCQQAGNSCSSLRALCEQRESENCA</sequence>
<gene>
    <name evidence="3" type="ORF">RF11_01958</name>
</gene>
<proteinExistence type="inferred from homology"/>
<dbReference type="InterPro" id="IPR018152">
    <property type="entry name" value="SOD_Cu/Zn_BS"/>
</dbReference>
<reference evidence="3 4" key="1">
    <citation type="journal article" date="2014" name="Genome Biol. Evol.">
        <title>The genome of the myxosporean Thelohanellus kitauei shows adaptations to nutrient acquisition within its fish host.</title>
        <authorList>
            <person name="Yang Y."/>
            <person name="Xiong J."/>
            <person name="Zhou Z."/>
            <person name="Huo F."/>
            <person name="Miao W."/>
            <person name="Ran C."/>
            <person name="Liu Y."/>
            <person name="Zhang J."/>
            <person name="Feng J."/>
            <person name="Wang M."/>
            <person name="Wang M."/>
            <person name="Wang L."/>
            <person name="Yao B."/>
        </authorList>
    </citation>
    <scope>NUCLEOTIDE SEQUENCE [LARGE SCALE GENOMIC DNA]</scope>
    <source>
        <strain evidence="3">Wuqing</strain>
    </source>
</reference>
<keyword evidence="1" id="KW-0479">Metal-binding</keyword>
<dbReference type="InterPro" id="IPR036423">
    <property type="entry name" value="SOD-like_Cu/Zn_dom_sf"/>
</dbReference>
<comment type="similarity">
    <text evidence="1">Belongs to the Cu-Zn superoxide dismutase family.</text>
</comment>
<organism evidence="3 4">
    <name type="scientific">Thelohanellus kitauei</name>
    <name type="common">Myxosporean</name>
    <dbReference type="NCBI Taxonomy" id="669202"/>
    <lineage>
        <taxon>Eukaryota</taxon>
        <taxon>Metazoa</taxon>
        <taxon>Cnidaria</taxon>
        <taxon>Myxozoa</taxon>
        <taxon>Myxosporea</taxon>
        <taxon>Bivalvulida</taxon>
        <taxon>Platysporina</taxon>
        <taxon>Myxobolidae</taxon>
        <taxon>Thelohanellus</taxon>
    </lineage>
</organism>
<feature type="domain" description="Superoxide dismutase copper/zinc binding" evidence="2">
    <location>
        <begin position="20"/>
        <end position="158"/>
    </location>
</feature>
<evidence type="ECO:0000313" key="3">
    <source>
        <dbReference type="EMBL" id="KII67957.1"/>
    </source>
</evidence>
<dbReference type="CDD" id="cd00305">
    <property type="entry name" value="Cu-Zn_Superoxide_Dismutase"/>
    <property type="match status" value="1"/>
</dbReference>
<dbReference type="GO" id="GO:0005507">
    <property type="term" value="F:copper ion binding"/>
    <property type="evidence" value="ECO:0007669"/>
    <property type="project" value="InterPro"/>
</dbReference>
<evidence type="ECO:0000259" key="2">
    <source>
        <dbReference type="Pfam" id="PF00080"/>
    </source>
</evidence>
<comment type="cofactor">
    <cofactor evidence="1">
        <name>Cu cation</name>
        <dbReference type="ChEBI" id="CHEBI:23378"/>
    </cofactor>
    <text evidence="1">Binds 1 copper ion per subunit.</text>
</comment>